<proteinExistence type="predicted"/>
<sequence length="77" mass="8484">MPNKKMLISLFTITILTSCATDPIDPLDPTQGGKAGLQPQCPIGYEPVYSTEIVIKSTDDDKKTGKAQRTFRCEPIR</sequence>
<protein>
    <recommendedName>
        <fullName evidence="4">Lipoprotein</fullName>
    </recommendedName>
</protein>
<evidence type="ECO:0008006" key="4">
    <source>
        <dbReference type="Google" id="ProtNLM"/>
    </source>
</evidence>
<dbReference type="EMBL" id="JBHRTS010000004">
    <property type="protein sequence ID" value="MFC3194169.1"/>
    <property type="molecule type" value="Genomic_DNA"/>
</dbReference>
<evidence type="ECO:0000256" key="1">
    <source>
        <dbReference type="SAM" id="SignalP"/>
    </source>
</evidence>
<comment type="caution">
    <text evidence="2">The sequence shown here is derived from an EMBL/GenBank/DDBJ whole genome shotgun (WGS) entry which is preliminary data.</text>
</comment>
<dbReference type="Proteomes" id="UP001595533">
    <property type="component" value="Unassembled WGS sequence"/>
</dbReference>
<dbReference type="PROSITE" id="PS51257">
    <property type="entry name" value="PROKAR_LIPOPROTEIN"/>
    <property type="match status" value="1"/>
</dbReference>
<gene>
    <name evidence="2" type="ORF">ACFODZ_07940</name>
</gene>
<evidence type="ECO:0000313" key="3">
    <source>
        <dbReference type="Proteomes" id="UP001595533"/>
    </source>
</evidence>
<accession>A0ABV7J8B6</accession>
<reference evidence="3" key="1">
    <citation type="journal article" date="2019" name="Int. J. Syst. Evol. Microbiol.">
        <title>The Global Catalogue of Microorganisms (GCM) 10K type strain sequencing project: providing services to taxonomists for standard genome sequencing and annotation.</title>
        <authorList>
            <consortium name="The Broad Institute Genomics Platform"/>
            <consortium name="The Broad Institute Genome Sequencing Center for Infectious Disease"/>
            <person name="Wu L."/>
            <person name="Ma J."/>
        </authorList>
    </citation>
    <scope>NUCLEOTIDE SEQUENCE [LARGE SCALE GENOMIC DNA]</scope>
    <source>
        <strain evidence="3">KCTC 42953</strain>
    </source>
</reference>
<keyword evidence="3" id="KW-1185">Reference proteome</keyword>
<feature type="signal peptide" evidence="1">
    <location>
        <begin position="1"/>
        <end position="20"/>
    </location>
</feature>
<keyword evidence="1" id="KW-0732">Signal</keyword>
<organism evidence="2 3">
    <name type="scientific">Marinicella sediminis</name>
    <dbReference type="NCBI Taxonomy" id="1792834"/>
    <lineage>
        <taxon>Bacteria</taxon>
        <taxon>Pseudomonadati</taxon>
        <taxon>Pseudomonadota</taxon>
        <taxon>Gammaproteobacteria</taxon>
        <taxon>Lysobacterales</taxon>
        <taxon>Marinicellaceae</taxon>
        <taxon>Marinicella</taxon>
    </lineage>
</organism>
<name>A0ABV7J8B6_9GAMM</name>
<feature type="chain" id="PRO_5045966238" description="Lipoprotein" evidence="1">
    <location>
        <begin position="21"/>
        <end position="77"/>
    </location>
</feature>
<dbReference type="RefSeq" id="WP_077412438.1">
    <property type="nucleotide sequence ID" value="NZ_JBHRTS010000004.1"/>
</dbReference>
<evidence type="ECO:0000313" key="2">
    <source>
        <dbReference type="EMBL" id="MFC3194169.1"/>
    </source>
</evidence>